<protein>
    <recommendedName>
        <fullName evidence="5">Diguanylate cyclase</fullName>
    </recommendedName>
</protein>
<dbReference type="RefSeq" id="WP_060652215.1">
    <property type="nucleotide sequence ID" value="NZ_AZXY01000005.1"/>
</dbReference>
<dbReference type="SMART" id="SM00052">
    <property type="entry name" value="EAL"/>
    <property type="match status" value="1"/>
</dbReference>
<dbReference type="InterPro" id="IPR000160">
    <property type="entry name" value="GGDEF_dom"/>
</dbReference>
<sequence length="635" mass="69265">MPGTRRTLESLVTRIAARLMPADAASHVEVVRLVLRDLVEQLGVDTCFLRYNDHEIGATILVAEWPPRENVPDPDPIGVVYFRDADPVFAAVEHLKEPLLAGTGRAPYPVVESPDYSERVFAASGWEEISMVAVPLVSGQVTTGVLGFVNEGGRPWTEDEVNALTLIAVLLAQVQARVRAEEDLRRAAYEDALTGLASRRALFEYLDKRLEPGAEGPVGLLFLDLDRLKALNDFLGHDAADSYLCRIADRLAKGSRPDDLVARLGGDEFVVVLDGPSSMEEAMERAEVYQDAVGASVALGNRTVGRGVSVGVALGTPGEVSSASLLSRADQAMMVAKRQGGNGVGVFTEDMNEKGKRRTIIEMNLRSSIDDEHLTLEYQPEIDLRTGTILGVEALVRWNRSPLGVLQPGEFVEVAEATNLAGELGEWVVTRACAQLAEWKREIPDLRIIMSVNVSPVQLVSMDFDSTVRSVLHHHGLVGSELCLEITENVVVGDLQRTKDTLRRLERLGVWVAIDDFGTGYSSLGHLKALPVDTLKIDKGFVQNLEHSEEDRVIVDSIVGLASSFGLQVVAEGVETVGAVKQLLDLGCTRAQGFLLSRPTTPDRLRWMLQAGSVRLPWNTDTWAATRSVKGRPPH</sequence>
<comment type="caution">
    <text evidence="3">The sequence shown here is derived from an EMBL/GenBank/DDBJ whole genome shotgun (WGS) entry which is preliminary data.</text>
</comment>
<dbReference type="InterPro" id="IPR052155">
    <property type="entry name" value="Biofilm_reg_signaling"/>
</dbReference>
<accession>A0A0V9ULB9</accession>
<feature type="domain" description="GGDEF" evidence="2">
    <location>
        <begin position="216"/>
        <end position="349"/>
    </location>
</feature>
<evidence type="ECO:0000313" key="3">
    <source>
        <dbReference type="EMBL" id="KSZ58781.1"/>
    </source>
</evidence>
<dbReference type="PANTHER" id="PTHR44757:SF2">
    <property type="entry name" value="BIOFILM ARCHITECTURE MAINTENANCE PROTEIN MBAA"/>
    <property type="match status" value="1"/>
</dbReference>
<dbReference type="Pfam" id="PF00990">
    <property type="entry name" value="GGDEF"/>
    <property type="match status" value="1"/>
</dbReference>
<dbReference type="Pfam" id="PF01590">
    <property type="entry name" value="GAF"/>
    <property type="match status" value="1"/>
</dbReference>
<evidence type="ECO:0000259" key="1">
    <source>
        <dbReference type="PROSITE" id="PS50883"/>
    </source>
</evidence>
<dbReference type="Gene3D" id="3.30.70.270">
    <property type="match status" value="1"/>
</dbReference>
<feature type="domain" description="EAL" evidence="1">
    <location>
        <begin position="358"/>
        <end position="613"/>
    </location>
</feature>
<dbReference type="InterPro" id="IPR001633">
    <property type="entry name" value="EAL_dom"/>
</dbReference>
<organism evidence="3 4">
    <name type="scientific">Rhodococcus pyridinivorans KG-16</name>
    <dbReference type="NCBI Taxonomy" id="1441730"/>
    <lineage>
        <taxon>Bacteria</taxon>
        <taxon>Bacillati</taxon>
        <taxon>Actinomycetota</taxon>
        <taxon>Actinomycetes</taxon>
        <taxon>Mycobacteriales</taxon>
        <taxon>Nocardiaceae</taxon>
        <taxon>Rhodococcus</taxon>
    </lineage>
</organism>
<dbReference type="InterPro" id="IPR035919">
    <property type="entry name" value="EAL_sf"/>
</dbReference>
<dbReference type="AlphaFoldDB" id="A0A0V9ULB9"/>
<evidence type="ECO:0000313" key="4">
    <source>
        <dbReference type="Proteomes" id="UP000053060"/>
    </source>
</evidence>
<dbReference type="InterPro" id="IPR003018">
    <property type="entry name" value="GAF"/>
</dbReference>
<dbReference type="CDD" id="cd01949">
    <property type="entry name" value="GGDEF"/>
    <property type="match status" value="1"/>
</dbReference>
<dbReference type="Proteomes" id="UP000053060">
    <property type="component" value="Unassembled WGS sequence"/>
</dbReference>
<dbReference type="Pfam" id="PF00563">
    <property type="entry name" value="EAL"/>
    <property type="match status" value="1"/>
</dbReference>
<dbReference type="PANTHER" id="PTHR44757">
    <property type="entry name" value="DIGUANYLATE CYCLASE DGCP"/>
    <property type="match status" value="1"/>
</dbReference>
<evidence type="ECO:0000259" key="2">
    <source>
        <dbReference type="PROSITE" id="PS50887"/>
    </source>
</evidence>
<dbReference type="InterPro" id="IPR029787">
    <property type="entry name" value="Nucleotide_cyclase"/>
</dbReference>
<dbReference type="SUPFAM" id="SSF55781">
    <property type="entry name" value="GAF domain-like"/>
    <property type="match status" value="1"/>
</dbReference>
<dbReference type="PATRIC" id="fig|1441730.3.peg.2660"/>
<dbReference type="CDD" id="cd01948">
    <property type="entry name" value="EAL"/>
    <property type="match status" value="1"/>
</dbReference>
<dbReference type="Gene3D" id="3.30.450.40">
    <property type="match status" value="1"/>
</dbReference>
<evidence type="ECO:0008006" key="5">
    <source>
        <dbReference type="Google" id="ProtNLM"/>
    </source>
</evidence>
<gene>
    <name evidence="3" type="ORF">Z045_12805</name>
</gene>
<dbReference type="SUPFAM" id="SSF141868">
    <property type="entry name" value="EAL domain-like"/>
    <property type="match status" value="1"/>
</dbReference>
<dbReference type="SMART" id="SM00267">
    <property type="entry name" value="GGDEF"/>
    <property type="match status" value="1"/>
</dbReference>
<dbReference type="InterPro" id="IPR029016">
    <property type="entry name" value="GAF-like_dom_sf"/>
</dbReference>
<dbReference type="SMART" id="SM00065">
    <property type="entry name" value="GAF"/>
    <property type="match status" value="1"/>
</dbReference>
<dbReference type="SUPFAM" id="SSF55073">
    <property type="entry name" value="Nucleotide cyclase"/>
    <property type="match status" value="1"/>
</dbReference>
<dbReference type="PROSITE" id="PS50887">
    <property type="entry name" value="GGDEF"/>
    <property type="match status" value="1"/>
</dbReference>
<proteinExistence type="predicted"/>
<reference evidence="3 4" key="2">
    <citation type="journal article" date="2016" name="Genome Announc.">
        <title>Draft Genome Sequence of a Versatile Hydrocarbon-Degrading Bacterium, Rhodococcus pyridinivorans Strain KG-16, Collected from Oil Fields in India.</title>
        <authorList>
            <person name="Aggarwal R.K."/>
            <person name="Dawar C."/>
            <person name="Phanindranath R."/>
            <person name="Mutnuri L."/>
            <person name="Dayal A.M."/>
        </authorList>
    </citation>
    <scope>NUCLEOTIDE SEQUENCE [LARGE SCALE GENOMIC DNA]</scope>
    <source>
        <strain evidence="3 4">KG-16</strain>
    </source>
</reference>
<name>A0A0V9ULB9_9NOCA</name>
<dbReference type="EMBL" id="AZXY01000005">
    <property type="protein sequence ID" value="KSZ58781.1"/>
    <property type="molecule type" value="Genomic_DNA"/>
</dbReference>
<dbReference type="Gene3D" id="3.20.20.450">
    <property type="entry name" value="EAL domain"/>
    <property type="match status" value="1"/>
</dbReference>
<dbReference type="NCBIfam" id="TIGR00254">
    <property type="entry name" value="GGDEF"/>
    <property type="match status" value="1"/>
</dbReference>
<dbReference type="PROSITE" id="PS50883">
    <property type="entry name" value="EAL"/>
    <property type="match status" value="1"/>
</dbReference>
<dbReference type="InterPro" id="IPR043128">
    <property type="entry name" value="Rev_trsase/Diguanyl_cyclase"/>
</dbReference>
<reference evidence="4" key="1">
    <citation type="submission" date="2015-01" db="EMBL/GenBank/DDBJ databases">
        <title>Draft genome sequence of Rhodococcus pyridinivorans strain KG-16, a hydrocarbon-degrading bacterium.</title>
        <authorList>
            <person name="Aggarwal R.K."/>
            <person name="Dawar C."/>
        </authorList>
    </citation>
    <scope>NUCLEOTIDE SEQUENCE [LARGE SCALE GENOMIC DNA]</scope>
    <source>
        <strain evidence="4">KG-16</strain>
    </source>
</reference>